<dbReference type="PANTHER" id="PTHR42938:SF9">
    <property type="entry name" value="FORMATE DEHYDROGENASE 1"/>
    <property type="match status" value="1"/>
</dbReference>
<dbReference type="Pfam" id="PF00389">
    <property type="entry name" value="2-Hacid_dh"/>
    <property type="match status" value="1"/>
</dbReference>
<dbReference type="InterPro" id="IPR036291">
    <property type="entry name" value="NAD(P)-bd_dom_sf"/>
</dbReference>
<evidence type="ECO:0000256" key="1">
    <source>
        <dbReference type="ARBA" id="ARBA00023002"/>
    </source>
</evidence>
<comment type="caution">
    <text evidence="6">The sequence shown here is derived from an EMBL/GenBank/DDBJ whole genome shotgun (WGS) entry which is preliminary data.</text>
</comment>
<feature type="domain" description="D-isomer specific 2-hydroxyacid dehydrogenase catalytic" evidence="4">
    <location>
        <begin position="14"/>
        <end position="272"/>
    </location>
</feature>
<comment type="similarity">
    <text evidence="3">Belongs to the D-isomer specific 2-hydroxyacid dehydrogenase family.</text>
</comment>
<evidence type="ECO:0000256" key="3">
    <source>
        <dbReference type="RuleBase" id="RU003719"/>
    </source>
</evidence>
<dbReference type="AlphaFoldDB" id="A0A0R2UAK5"/>
<evidence type="ECO:0000313" key="6">
    <source>
        <dbReference type="EMBL" id="KRO96524.1"/>
    </source>
</evidence>
<dbReference type="InterPro" id="IPR006139">
    <property type="entry name" value="D-isomer_2_OHA_DH_cat_dom"/>
</dbReference>
<evidence type="ECO:0000259" key="4">
    <source>
        <dbReference type="Pfam" id="PF00389"/>
    </source>
</evidence>
<dbReference type="PROSITE" id="PS00065">
    <property type="entry name" value="D_2_HYDROXYACID_DH_1"/>
    <property type="match status" value="1"/>
</dbReference>
<dbReference type="GO" id="GO:0016616">
    <property type="term" value="F:oxidoreductase activity, acting on the CH-OH group of donors, NAD or NADP as acceptor"/>
    <property type="evidence" value="ECO:0007669"/>
    <property type="project" value="InterPro"/>
</dbReference>
<dbReference type="GO" id="GO:0051287">
    <property type="term" value="F:NAD binding"/>
    <property type="evidence" value="ECO:0007669"/>
    <property type="project" value="InterPro"/>
</dbReference>
<organism evidence="6 7">
    <name type="scientific">SAR86 cluster bacterium BACL1 MAG-120820-bin45</name>
    <dbReference type="NCBI Taxonomy" id="1655612"/>
    <lineage>
        <taxon>Bacteria</taxon>
        <taxon>Pseudomonadati</taxon>
        <taxon>Pseudomonadota</taxon>
        <taxon>Gammaproteobacteria</taxon>
        <taxon>SAR86 cluster</taxon>
    </lineage>
</organism>
<protein>
    <recommendedName>
        <fullName evidence="8">Erythronate-4-phosphate dehydrogenase</fullName>
    </recommendedName>
</protein>
<dbReference type="SUPFAM" id="SSF51735">
    <property type="entry name" value="NAD(P)-binding Rossmann-fold domains"/>
    <property type="match status" value="1"/>
</dbReference>
<proteinExistence type="inferred from homology"/>
<evidence type="ECO:0000259" key="5">
    <source>
        <dbReference type="Pfam" id="PF02826"/>
    </source>
</evidence>
<reference evidence="6 7" key="1">
    <citation type="submission" date="2015-10" db="EMBL/GenBank/DDBJ databases">
        <title>Metagenome-Assembled Genomes uncover a global brackish microbiome.</title>
        <authorList>
            <person name="Hugerth L.W."/>
            <person name="Larsson J."/>
            <person name="Alneberg J."/>
            <person name="Lindh M.V."/>
            <person name="Legrand C."/>
            <person name="Pinhassi J."/>
            <person name="Andersson A.F."/>
        </authorList>
    </citation>
    <scope>NUCLEOTIDE SEQUENCE [LARGE SCALE GENOMIC DNA]</scope>
    <source>
        <strain evidence="6">BACL1 MAG-120820-bin45</strain>
    </source>
</reference>
<dbReference type="InterPro" id="IPR006140">
    <property type="entry name" value="D-isomer_DH_NAD-bd"/>
</dbReference>
<dbReference type="Gene3D" id="3.40.50.720">
    <property type="entry name" value="NAD(P)-binding Rossmann-like Domain"/>
    <property type="match status" value="2"/>
</dbReference>
<dbReference type="SUPFAM" id="SSF52283">
    <property type="entry name" value="Formate/glycerate dehydrogenase catalytic domain-like"/>
    <property type="match status" value="1"/>
</dbReference>
<evidence type="ECO:0008006" key="8">
    <source>
        <dbReference type="Google" id="ProtNLM"/>
    </source>
</evidence>
<dbReference type="InterPro" id="IPR029752">
    <property type="entry name" value="D-isomer_DH_CS1"/>
</dbReference>
<name>A0A0R2UAK5_9GAMM</name>
<accession>A0A0R2UAK5</accession>
<dbReference type="STRING" id="1655612.ABS10_04060"/>
<dbReference type="Proteomes" id="UP000051027">
    <property type="component" value="Unassembled WGS sequence"/>
</dbReference>
<keyword evidence="2" id="KW-0520">NAD</keyword>
<dbReference type="Pfam" id="PF02826">
    <property type="entry name" value="2-Hacid_dh_C"/>
    <property type="match status" value="1"/>
</dbReference>
<dbReference type="PANTHER" id="PTHR42938">
    <property type="entry name" value="FORMATE DEHYDROGENASE 1"/>
    <property type="match status" value="1"/>
</dbReference>
<evidence type="ECO:0000313" key="7">
    <source>
        <dbReference type="Proteomes" id="UP000051027"/>
    </source>
</evidence>
<gene>
    <name evidence="6" type="ORF">ABS10_04060</name>
</gene>
<evidence type="ECO:0000256" key="2">
    <source>
        <dbReference type="ARBA" id="ARBA00023027"/>
    </source>
</evidence>
<feature type="domain" description="D-isomer specific 2-hydroxyacid dehydrogenase NAD-binding" evidence="5">
    <location>
        <begin position="121"/>
        <end position="250"/>
    </location>
</feature>
<dbReference type="EMBL" id="LICS01000001">
    <property type="protein sequence ID" value="KRO96524.1"/>
    <property type="molecule type" value="Genomic_DNA"/>
</dbReference>
<keyword evidence="1 3" id="KW-0560">Oxidoreductase</keyword>
<sequence length="373" mass="41577">MIKIAADSHIPNLEQDLAEFFGAEHSLQYFESDQLRPNDLKDVDALLVRSTLRVDAELFEGSQIKYVGSATAGMNHLDTQSLNDHNIAWSHAPGCNAWSVTHYVMAVLGELIQEGLFNVRQSIGIIGYGNIGKRLYQLLSALNIEVYACDPFLKDSQLVDLEQILACDLITIHVPYSTAGAHPTREMINQSHEQALKDKILINTSRGGVVSEELVVASEDLIYIADVWMDEPTPSRAVIQKAFIATPHIAGYSIEGKLNGTTMVVKECARVFKCLKDSSQAHKPLLDWPDGLENIVRDMHGHGFPITLFNSELELRSISNAFKALQLDQLAARFKDLRANHPSRHDFNAYSFEGIIDLDESLNLNVFHALKEL</sequence>